<protein>
    <submittedName>
        <fullName evidence="2">MFS transporter</fullName>
    </submittedName>
</protein>
<dbReference type="SUPFAM" id="SSF103473">
    <property type="entry name" value="MFS general substrate transporter"/>
    <property type="match status" value="1"/>
</dbReference>
<feature type="transmembrane region" description="Helical" evidence="1">
    <location>
        <begin position="30"/>
        <end position="49"/>
    </location>
</feature>
<keyword evidence="1" id="KW-0472">Membrane</keyword>
<name>G7TI62_XANOB</name>
<feature type="transmembrane region" description="Helical" evidence="1">
    <location>
        <begin position="91"/>
        <end position="111"/>
    </location>
</feature>
<accession>G7TI62</accession>
<sequence length="149" mass="15188">MLPMTLGIAMSAGAVWPALPVPLAIAGWALTGLGMGLLYSSLSVVLLSLSPPAQQGAHSSALQLSEAFAVAAMLALAGALFAALLTSATRAAYLSVFAVACLLAVASFFVARRMSWLRLRRAQASKRPSAEVANVAWSVGCSTGLPCVA</sequence>
<organism evidence="2 3">
    <name type="scientific">Xanthomonas oryzae pv. oryzicola (strain BLS256)</name>
    <dbReference type="NCBI Taxonomy" id="383407"/>
    <lineage>
        <taxon>Bacteria</taxon>
        <taxon>Pseudomonadati</taxon>
        <taxon>Pseudomonadota</taxon>
        <taxon>Gammaproteobacteria</taxon>
        <taxon>Lysobacterales</taxon>
        <taxon>Lysobacteraceae</taxon>
        <taxon>Xanthomonas</taxon>
    </lineage>
</organism>
<dbReference type="InterPro" id="IPR036259">
    <property type="entry name" value="MFS_trans_sf"/>
</dbReference>
<keyword evidence="1" id="KW-1133">Transmembrane helix</keyword>
<dbReference type="KEGG" id="xor:XOC_1399"/>
<dbReference type="EMBL" id="CP003057">
    <property type="protein sequence ID" value="AEQ95582.1"/>
    <property type="molecule type" value="Genomic_DNA"/>
</dbReference>
<keyword evidence="1" id="KW-0812">Transmembrane</keyword>
<reference evidence="2 3" key="1">
    <citation type="journal article" date="2011" name="J. Bacteriol.">
        <title>Two new complete genome sequences offer insight into host and tissue specificity of plant pathogenic Xanthomonas spp.</title>
        <authorList>
            <person name="Bogdanove A.J."/>
            <person name="Koebnik R."/>
            <person name="Lu H."/>
            <person name="Furutani A."/>
            <person name="Angiuoli S.V."/>
            <person name="Patil P.B."/>
            <person name="Van Sluys M.A."/>
            <person name="Ryan R.P."/>
            <person name="Meyer D.F."/>
            <person name="Han S.W."/>
            <person name="Aparna G."/>
            <person name="Rajaram M."/>
            <person name="Delcher A.L."/>
            <person name="Phillippy A.M."/>
            <person name="Puiu D."/>
            <person name="Schatz M.C."/>
            <person name="Shumway M."/>
            <person name="Sommer D.D."/>
            <person name="Trapnell C."/>
            <person name="Benahmed F."/>
            <person name="Dimitrov G."/>
            <person name="Madupu R."/>
            <person name="Radune D."/>
            <person name="Sullivan S."/>
            <person name="Jha G."/>
            <person name="Ishihara H."/>
            <person name="Lee S.W."/>
            <person name="Pandey A."/>
            <person name="Sharma V."/>
            <person name="Sriariyanun M."/>
            <person name="Szurek B."/>
            <person name="Vera-Cruz C.M."/>
            <person name="Dorman K.S."/>
            <person name="Ronald P.C."/>
            <person name="Verdier V."/>
            <person name="Dow J.M."/>
            <person name="Sonti R.V."/>
            <person name="Tsuge S."/>
            <person name="Brendel V.P."/>
            <person name="Rabinowicz P.D."/>
            <person name="Leach J.E."/>
            <person name="White F.F."/>
            <person name="Salzberg S.L."/>
        </authorList>
    </citation>
    <scope>NUCLEOTIDE SEQUENCE [LARGE SCALE GENOMIC DNA]</scope>
    <source>
        <strain evidence="2 3">BLS256</strain>
    </source>
</reference>
<dbReference type="eggNOG" id="COG0477">
    <property type="taxonomic scope" value="Bacteria"/>
</dbReference>
<feature type="transmembrane region" description="Helical" evidence="1">
    <location>
        <begin position="61"/>
        <end position="85"/>
    </location>
</feature>
<evidence type="ECO:0000313" key="2">
    <source>
        <dbReference type="EMBL" id="AEQ95582.1"/>
    </source>
</evidence>
<dbReference type="HOGENOM" id="CLU_148746_0_0_6"/>
<dbReference type="Proteomes" id="UP000008851">
    <property type="component" value="Chromosome"/>
</dbReference>
<gene>
    <name evidence="2" type="ORF">XOC_1399</name>
</gene>
<dbReference type="AlphaFoldDB" id="G7TI62"/>
<evidence type="ECO:0000313" key="3">
    <source>
        <dbReference type="Proteomes" id="UP000008851"/>
    </source>
</evidence>
<dbReference type="Gene3D" id="1.20.1250.20">
    <property type="entry name" value="MFS general substrate transporter like domains"/>
    <property type="match status" value="1"/>
</dbReference>
<evidence type="ECO:0000256" key="1">
    <source>
        <dbReference type="SAM" id="Phobius"/>
    </source>
</evidence>
<proteinExistence type="predicted"/>